<dbReference type="VEuPathDB" id="TriTrypDB:Lsey_0144_0130"/>
<feature type="compositionally biased region" description="Polar residues" evidence="1">
    <location>
        <begin position="120"/>
        <end position="133"/>
    </location>
</feature>
<feature type="compositionally biased region" description="Pro residues" evidence="1">
    <location>
        <begin position="676"/>
        <end position="688"/>
    </location>
</feature>
<dbReference type="OrthoDB" id="265987at2759"/>
<dbReference type="Proteomes" id="UP000038009">
    <property type="component" value="Unassembled WGS sequence"/>
</dbReference>
<feature type="region of interest" description="Disordered" evidence="1">
    <location>
        <begin position="69"/>
        <end position="256"/>
    </location>
</feature>
<feature type="compositionally biased region" description="Basic and acidic residues" evidence="1">
    <location>
        <begin position="603"/>
        <end position="617"/>
    </location>
</feature>
<feature type="region of interest" description="Disordered" evidence="1">
    <location>
        <begin position="548"/>
        <end position="575"/>
    </location>
</feature>
<evidence type="ECO:0000313" key="2">
    <source>
        <dbReference type="EMBL" id="KPI86179.1"/>
    </source>
</evidence>
<feature type="region of interest" description="Disordered" evidence="1">
    <location>
        <begin position="587"/>
        <end position="722"/>
    </location>
</feature>
<feature type="region of interest" description="Disordered" evidence="1">
    <location>
        <begin position="1"/>
        <end position="48"/>
    </location>
</feature>
<protein>
    <submittedName>
        <fullName evidence="2">Uncharacterized protein</fullName>
    </submittedName>
</protein>
<organism evidence="2 3">
    <name type="scientific">Leptomonas seymouri</name>
    <dbReference type="NCBI Taxonomy" id="5684"/>
    <lineage>
        <taxon>Eukaryota</taxon>
        <taxon>Discoba</taxon>
        <taxon>Euglenozoa</taxon>
        <taxon>Kinetoplastea</taxon>
        <taxon>Metakinetoplastina</taxon>
        <taxon>Trypanosomatida</taxon>
        <taxon>Trypanosomatidae</taxon>
        <taxon>Leishmaniinae</taxon>
        <taxon>Leptomonas</taxon>
    </lineage>
</organism>
<gene>
    <name evidence="2" type="ORF">ABL78_4768</name>
</gene>
<feature type="compositionally biased region" description="Pro residues" evidence="1">
    <location>
        <begin position="705"/>
        <end position="722"/>
    </location>
</feature>
<feature type="compositionally biased region" description="Polar residues" evidence="1">
    <location>
        <begin position="72"/>
        <end position="102"/>
    </location>
</feature>
<accession>A0A0N0P589</accession>
<feature type="compositionally biased region" description="Basic and acidic residues" evidence="1">
    <location>
        <begin position="237"/>
        <end position="248"/>
    </location>
</feature>
<feature type="compositionally biased region" description="Polar residues" evidence="1">
    <location>
        <begin position="647"/>
        <end position="659"/>
    </location>
</feature>
<dbReference type="AlphaFoldDB" id="A0A0N0P589"/>
<evidence type="ECO:0000313" key="3">
    <source>
        <dbReference type="Proteomes" id="UP000038009"/>
    </source>
</evidence>
<dbReference type="EMBL" id="LJSK01000144">
    <property type="protein sequence ID" value="KPI86179.1"/>
    <property type="molecule type" value="Genomic_DNA"/>
</dbReference>
<evidence type="ECO:0000256" key="1">
    <source>
        <dbReference type="SAM" id="MobiDB-lite"/>
    </source>
</evidence>
<comment type="caution">
    <text evidence="2">The sequence shown here is derived from an EMBL/GenBank/DDBJ whole genome shotgun (WGS) entry which is preliminary data.</text>
</comment>
<keyword evidence="3" id="KW-1185">Reference proteome</keyword>
<name>A0A0N0P589_LEPSE</name>
<feature type="region of interest" description="Disordered" evidence="1">
    <location>
        <begin position="497"/>
        <end position="528"/>
    </location>
</feature>
<dbReference type="Gene3D" id="3.20.170.20">
    <property type="entry name" value="Protein of unknown function DUF952"/>
    <property type="match status" value="1"/>
</dbReference>
<proteinExistence type="predicted"/>
<reference evidence="2 3" key="1">
    <citation type="journal article" date="2015" name="PLoS Pathog.">
        <title>Leptomonas seymouri: Adaptations to the Dixenous Life Cycle Analyzed by Genome Sequencing, Transcriptome Profiling and Co-infection with Leishmania donovani.</title>
        <authorList>
            <person name="Kraeva N."/>
            <person name="Butenko A."/>
            <person name="Hlavacova J."/>
            <person name="Kostygov A."/>
            <person name="Myskova J."/>
            <person name="Grybchuk D."/>
            <person name="Lestinova T."/>
            <person name="Votypka J."/>
            <person name="Volf P."/>
            <person name="Opperdoes F."/>
            <person name="Flegontov P."/>
            <person name="Lukes J."/>
            <person name="Yurchenko V."/>
        </authorList>
    </citation>
    <scope>NUCLEOTIDE SEQUENCE [LARGE SCALE GENOMIC DNA]</scope>
    <source>
        <strain evidence="2 3">ATCC 30220</strain>
    </source>
</reference>
<sequence length="722" mass="75858">MGGCCSAPKTANRTVPAPKTPPGRGKAAKTLHPAEAKTPAKANGHKVPPAMAATEKAVPAALAVNAAHTERNALQSDQHAGTSQLAASLATTPAEQSTSAPENTPEVLHPPEHEGKSAASPDNSLVPASTAIVSPSLEEFEAPPTSEPAAQRVSPANFTPERAQPPVLTPQGKSDTEDRTRGPSTAQVEEVPPTPARESDVATGKALPADDARVLLRVPPPPPTLSPSSAQGTPRGATEHGDETKEVEGDQAPEALNPLVDILRLQQEGGKQRYPTALTTDAKEEAPLEVSIGDDKNSKAAVGGPKVVTGAAKYMTLDTEDAVEAGEIIKKPLAERGAVIAFTAPTADSADNNDAPKRGLVFKILFSEEWEALRKTGEFHGNAADQIDGSIKFATLDQAIEGVTAHQTDNTPRVLICCTIGALSNPAGPACTTNASGSGHSGSASPLRWESDSLIGQRIPRLHRTLYRGADVLWYKECTNGKEIAEQLHREVMMSGFGSEGDVSARDDTDEEPEMMASKGDEDDLGNRPITFTDTSEIERGVVDKVGADEAKEEDETTLLMTPPAEPNNNSSIDMPIKSHTAIAAADEGEHSVAEDVVESTEWSEKERQHRDEDDKPQPIVKVALPHSALEPPAGELLETRLPVQHAASTMQVPETGSVTPREGRNGNVSSFAPPRRVPPPLPSPPAEPLIGAGSEPTREDEAAIPPPSRPAPPPILTPPPG</sequence>